<dbReference type="RefSeq" id="WP_039371291.1">
    <property type="nucleotide sequence ID" value="NZ_CP047385.1"/>
</dbReference>
<dbReference type="EMBL" id="CP047385">
    <property type="protein sequence ID" value="QHF13331.1"/>
    <property type="molecule type" value="Genomic_DNA"/>
</dbReference>
<evidence type="ECO:0000256" key="7">
    <source>
        <dbReference type="ARBA" id="ARBA00023239"/>
    </source>
</evidence>
<dbReference type="Gene3D" id="1.10.4100.10">
    <property type="entry name" value="2-methylcitrate dehydratase PrpD"/>
    <property type="match status" value="1"/>
</dbReference>
<reference evidence="10 11" key="1">
    <citation type="journal article" date="2015" name="Genome Announc.">
        <title>Genome Sequences of Two Pandoraea pnomenusa Isolates Recovered 11 Months Apart from a Cystic Fibrosis Patient.</title>
        <authorList>
            <person name="Ee R."/>
            <person name="Ambrose M."/>
            <person name="Lazenby J."/>
            <person name="Williams P."/>
            <person name="Chan K.G."/>
            <person name="Roddam L."/>
        </authorList>
    </citation>
    <scope>NUCLEOTIDE SEQUENCE [LARGE SCALE GENOMIC DNA]</scope>
    <source>
        <strain evidence="10 11">6399</strain>
    </source>
</reference>
<accession>A0ABX6HR05</accession>
<dbReference type="InterPro" id="IPR042188">
    <property type="entry name" value="MmgE/PrpD_sf_2"/>
</dbReference>
<comment type="pathway">
    <text evidence="2">Organic acid metabolism; propanoate degradation.</text>
</comment>
<dbReference type="InterPro" id="IPR005656">
    <property type="entry name" value="MmgE_PrpD"/>
</dbReference>
<evidence type="ECO:0000256" key="3">
    <source>
        <dbReference type="ARBA" id="ARBA00006174"/>
    </source>
</evidence>
<dbReference type="SUPFAM" id="SSF103378">
    <property type="entry name" value="2-methylcitrate dehydratase PrpD"/>
    <property type="match status" value="1"/>
</dbReference>
<dbReference type="InterPro" id="IPR036148">
    <property type="entry name" value="MmgE/PrpD_sf"/>
</dbReference>
<dbReference type="Gene3D" id="3.30.1330.120">
    <property type="entry name" value="2-methylcitrate dehydratase PrpD"/>
    <property type="match status" value="1"/>
</dbReference>
<evidence type="ECO:0000256" key="6">
    <source>
        <dbReference type="ARBA" id="ARBA00022532"/>
    </source>
</evidence>
<evidence type="ECO:0000259" key="9">
    <source>
        <dbReference type="Pfam" id="PF19305"/>
    </source>
</evidence>
<evidence type="ECO:0000313" key="10">
    <source>
        <dbReference type="EMBL" id="QHF13331.1"/>
    </source>
</evidence>
<dbReference type="PANTHER" id="PTHR16943">
    <property type="entry name" value="2-METHYLCITRATE DEHYDRATASE-RELATED"/>
    <property type="match status" value="1"/>
</dbReference>
<keyword evidence="7 10" id="KW-0456">Lyase</keyword>
<dbReference type="InterPro" id="IPR042183">
    <property type="entry name" value="MmgE/PrpD_sf_1"/>
</dbReference>
<keyword evidence="6" id="KW-0816">Tricarboxylic acid cycle</keyword>
<dbReference type="InterPro" id="IPR045336">
    <property type="entry name" value="MmgE_PrpD_N"/>
</dbReference>
<dbReference type="InterPro" id="IPR045337">
    <property type="entry name" value="MmgE_PrpD_C"/>
</dbReference>
<feature type="domain" description="MmgE/PrpD C-terminal" evidence="9">
    <location>
        <begin position="287"/>
        <end position="464"/>
    </location>
</feature>
<dbReference type="NCBIfam" id="NF006943">
    <property type="entry name" value="PRK09425.1"/>
    <property type="match status" value="1"/>
</dbReference>
<name>A0ABX6HR05_9BURK</name>
<sequence length="482" mass="52919">MSAGISNVRPSPDKVLSDIVDYVLTYEIRSDLAFDTARNCLIDTLGCGFEALSYPACTKLLGPIVPGTVVPNGAKVPGTPYQLDPVQAAFSLGAMIRWLDFNDTWLAAEWGHPSDNLGGILMTADWLSRTAVAQSQPPLTMRHVLAAMIKAHEIQGCLALENSFNQVGLDHVVLVKVASTAVVGEMLGLSRDELINALSLAFVDGQSLRTYRHAPNTGSRKSWAAGDATSRAVRLALMARTGEMGYPSVLTASTWGFYDVLFKGKPFTFERPYGSYVMENVLFKISFPAEFHAQTAAEAAMTLHHQLQAMGRSAQEIRSVRIRTHAAAIRIIDKQGPLANPADRDHCIQYMVAVPLLFGRLTAADYEDAVAADPRIDALRAKIVCEEDPQFTRDYHDPDKRSIANGLTVTLSDGTALDEVLVEYPIGHMRRRAEGIPLLVEKFKTNLARRFAARAQSRILDVALDQQRLEAMPVHQFVDLMV</sequence>
<keyword evidence="11" id="KW-1185">Reference proteome</keyword>
<dbReference type="EC" id="4.2.1.79" evidence="4"/>
<dbReference type="NCBIfam" id="TIGR02330">
    <property type="entry name" value="prpD"/>
    <property type="match status" value="1"/>
</dbReference>
<evidence type="ECO:0000256" key="1">
    <source>
        <dbReference type="ARBA" id="ARBA00000096"/>
    </source>
</evidence>
<organism evidence="10 11">
    <name type="scientific">Pandoraea fibrosis</name>
    <dbReference type="NCBI Taxonomy" id="1891094"/>
    <lineage>
        <taxon>Bacteria</taxon>
        <taxon>Pseudomonadati</taxon>
        <taxon>Pseudomonadota</taxon>
        <taxon>Betaproteobacteria</taxon>
        <taxon>Burkholderiales</taxon>
        <taxon>Burkholderiaceae</taxon>
        <taxon>Pandoraea</taxon>
    </lineage>
</organism>
<protein>
    <recommendedName>
        <fullName evidence="5">2-methylcitrate dehydratase</fullName>
        <ecNumber evidence="4">4.2.1.79</ecNumber>
    </recommendedName>
</protein>
<dbReference type="GO" id="GO:0003994">
    <property type="term" value="F:aconitate hydratase activity"/>
    <property type="evidence" value="ECO:0007669"/>
    <property type="project" value="UniProtKB-EC"/>
</dbReference>
<proteinExistence type="inferred from homology"/>
<gene>
    <name evidence="10" type="ORF">PI93_012290</name>
</gene>
<dbReference type="GO" id="GO:0047547">
    <property type="term" value="F:2-methylcitrate dehydratase activity"/>
    <property type="evidence" value="ECO:0007669"/>
    <property type="project" value="UniProtKB-EC"/>
</dbReference>
<comment type="catalytic activity">
    <reaction evidence="1">
        <text>(2S,3S)-2-methylcitrate = 2-methyl-cis-aconitate + H2O</text>
        <dbReference type="Rhea" id="RHEA:17725"/>
        <dbReference type="ChEBI" id="CHEBI:15377"/>
        <dbReference type="ChEBI" id="CHEBI:57872"/>
        <dbReference type="ChEBI" id="CHEBI:58853"/>
        <dbReference type="EC" id="4.2.1.79"/>
    </reaction>
</comment>
<evidence type="ECO:0000256" key="4">
    <source>
        <dbReference type="ARBA" id="ARBA00013124"/>
    </source>
</evidence>
<dbReference type="PANTHER" id="PTHR16943:SF8">
    <property type="entry name" value="2-METHYLCITRATE DEHYDRATASE"/>
    <property type="match status" value="1"/>
</dbReference>
<comment type="similarity">
    <text evidence="3">Belongs to the PrpD family.</text>
</comment>
<dbReference type="InterPro" id="IPR012705">
    <property type="entry name" value="2Me_IsoCit_deHydtase_PrpD"/>
</dbReference>
<dbReference type="Pfam" id="PF03972">
    <property type="entry name" value="MmgE_PrpD_N"/>
    <property type="match status" value="1"/>
</dbReference>
<evidence type="ECO:0000313" key="11">
    <source>
        <dbReference type="Proteomes" id="UP000035080"/>
    </source>
</evidence>
<feature type="domain" description="MmgE/PrpD N-terminal" evidence="8">
    <location>
        <begin position="18"/>
        <end position="269"/>
    </location>
</feature>
<evidence type="ECO:0000256" key="2">
    <source>
        <dbReference type="ARBA" id="ARBA00005026"/>
    </source>
</evidence>
<dbReference type="Pfam" id="PF19305">
    <property type="entry name" value="MmgE_PrpD_C"/>
    <property type="match status" value="1"/>
</dbReference>
<evidence type="ECO:0000259" key="8">
    <source>
        <dbReference type="Pfam" id="PF03972"/>
    </source>
</evidence>
<evidence type="ECO:0000256" key="5">
    <source>
        <dbReference type="ARBA" id="ARBA00017240"/>
    </source>
</evidence>
<dbReference type="Proteomes" id="UP000035080">
    <property type="component" value="Chromosome"/>
</dbReference>